<dbReference type="PANTHER" id="PTHR47506">
    <property type="entry name" value="TRANSCRIPTIONAL REGULATORY PROTEIN"/>
    <property type="match status" value="1"/>
</dbReference>
<evidence type="ECO:0000256" key="2">
    <source>
        <dbReference type="ARBA" id="ARBA00023125"/>
    </source>
</evidence>
<keyword evidence="2 4" id="KW-0238">DNA-binding</keyword>
<dbReference type="Pfam" id="PF00440">
    <property type="entry name" value="TetR_N"/>
    <property type="match status" value="1"/>
</dbReference>
<keyword evidence="3" id="KW-0804">Transcription</keyword>
<protein>
    <submittedName>
        <fullName evidence="6">TetR/AcrR family transcriptional regulator</fullName>
    </submittedName>
</protein>
<dbReference type="SUPFAM" id="SSF46689">
    <property type="entry name" value="Homeodomain-like"/>
    <property type="match status" value="1"/>
</dbReference>
<evidence type="ECO:0000256" key="3">
    <source>
        <dbReference type="ARBA" id="ARBA00023163"/>
    </source>
</evidence>
<dbReference type="PRINTS" id="PR00455">
    <property type="entry name" value="HTHTETR"/>
</dbReference>
<dbReference type="PANTHER" id="PTHR47506:SF1">
    <property type="entry name" value="HTH-TYPE TRANSCRIPTIONAL REGULATOR YJDC"/>
    <property type="match status" value="1"/>
</dbReference>
<dbReference type="EMBL" id="CP039852">
    <property type="protein sequence ID" value="QCZ93937.1"/>
    <property type="molecule type" value="Genomic_DNA"/>
</dbReference>
<dbReference type="SUPFAM" id="SSF48498">
    <property type="entry name" value="Tetracyclin repressor-like, C-terminal domain"/>
    <property type="match status" value="1"/>
</dbReference>
<organism evidence="6 7">
    <name type="scientific">Salinimonas iocasae</name>
    <dbReference type="NCBI Taxonomy" id="2572577"/>
    <lineage>
        <taxon>Bacteria</taxon>
        <taxon>Pseudomonadati</taxon>
        <taxon>Pseudomonadota</taxon>
        <taxon>Gammaproteobacteria</taxon>
        <taxon>Alteromonadales</taxon>
        <taxon>Alteromonadaceae</taxon>
        <taxon>Alteromonas/Salinimonas group</taxon>
        <taxon>Salinimonas</taxon>
    </lineage>
</organism>
<dbReference type="InterPro" id="IPR036271">
    <property type="entry name" value="Tet_transcr_reg_TetR-rel_C_sf"/>
</dbReference>
<evidence type="ECO:0000256" key="1">
    <source>
        <dbReference type="ARBA" id="ARBA00023015"/>
    </source>
</evidence>
<evidence type="ECO:0000313" key="7">
    <source>
        <dbReference type="Proteomes" id="UP000304912"/>
    </source>
</evidence>
<evidence type="ECO:0000313" key="6">
    <source>
        <dbReference type="EMBL" id="QCZ93937.1"/>
    </source>
</evidence>
<dbReference type="Proteomes" id="UP000304912">
    <property type="component" value="Chromosome"/>
</dbReference>
<dbReference type="InterPro" id="IPR009057">
    <property type="entry name" value="Homeodomain-like_sf"/>
</dbReference>
<keyword evidence="1" id="KW-0805">Transcription regulation</keyword>
<evidence type="ECO:0000256" key="4">
    <source>
        <dbReference type="PROSITE-ProRule" id="PRU00335"/>
    </source>
</evidence>
<dbReference type="KEGG" id="salk:FBQ74_10795"/>
<keyword evidence="7" id="KW-1185">Reference proteome</keyword>
<name>A0A5B7YDY6_9ALTE</name>
<dbReference type="InterPro" id="IPR001647">
    <property type="entry name" value="HTH_TetR"/>
</dbReference>
<gene>
    <name evidence="6" type="ORF">FBQ74_10795</name>
</gene>
<reference evidence="6 7" key="1">
    <citation type="submission" date="2019-04" db="EMBL/GenBank/DDBJ databases">
        <title>Salinimonas iocasae sp. nov., a halophilic bacterium isolated from the outer tube casing of tubeworms in Okinawa Trough.</title>
        <authorList>
            <person name="Zhang H."/>
            <person name="Wang H."/>
            <person name="Li C."/>
        </authorList>
    </citation>
    <scope>NUCLEOTIDE SEQUENCE [LARGE SCALE GENOMIC DNA]</scope>
    <source>
        <strain evidence="6 7">KX18D6</strain>
    </source>
</reference>
<dbReference type="AlphaFoldDB" id="A0A5B7YDY6"/>
<dbReference type="PROSITE" id="PS50977">
    <property type="entry name" value="HTH_TETR_2"/>
    <property type="match status" value="1"/>
</dbReference>
<dbReference type="OrthoDB" id="270177at2"/>
<feature type="domain" description="HTH tetR-type" evidence="5">
    <location>
        <begin position="2"/>
        <end position="62"/>
    </location>
</feature>
<sequence>MSDQPNEVLDKATELFWEKGYQATSMRDVQKKLDMRPGSLYARFPGKSALFVQVIQHYASQLRRRLENISNQTELLSATHAFFSEELLRPGSKRYQRQCLLINAMAERSKLGVDATKALDEALTEIEKGFTTLVTALQNKKQISTAVPAMVIATWLQTQFIGLRHSAYRASNDEAINYFIDKLMLDLQGQWPAIL</sequence>
<dbReference type="GO" id="GO:0003677">
    <property type="term" value="F:DNA binding"/>
    <property type="evidence" value="ECO:0007669"/>
    <property type="project" value="UniProtKB-UniRule"/>
</dbReference>
<proteinExistence type="predicted"/>
<evidence type="ECO:0000259" key="5">
    <source>
        <dbReference type="PROSITE" id="PS50977"/>
    </source>
</evidence>
<feature type="DNA-binding region" description="H-T-H motif" evidence="4">
    <location>
        <begin position="25"/>
        <end position="44"/>
    </location>
</feature>
<accession>A0A5B7YDY6</accession>
<dbReference type="Gene3D" id="1.10.357.10">
    <property type="entry name" value="Tetracycline Repressor, domain 2"/>
    <property type="match status" value="1"/>
</dbReference>
<dbReference type="RefSeq" id="WP_139756679.1">
    <property type="nucleotide sequence ID" value="NZ_CP039852.1"/>
</dbReference>